<sequence>MKNSVKNTEKISTVDLFSAGHDAFSWLIRDLGMQEAIRSVETASILFGDAVACDLLWSVVRGNRKQPSSTKLTAKDIRCKDDVLQKLAICVKNRGTPSKIMDLKLRADTVVELWDSTEINNEYLQDKLFKQWMIENIEQKRTSLQYANIASLFPSDYVNCLSNPMFNHVNYKNLAIKVMIEFYSSAK</sequence>
<accession>A0A383AUA3</accession>
<reference evidence="1" key="1">
    <citation type="submission" date="2018-05" db="EMBL/GenBank/DDBJ databases">
        <authorList>
            <person name="Lanie J.A."/>
            <person name="Ng W.-L."/>
            <person name="Kazmierczak K.M."/>
            <person name="Andrzejewski T.M."/>
            <person name="Davidsen T.M."/>
            <person name="Wayne K.J."/>
            <person name="Tettelin H."/>
            <person name="Glass J.I."/>
            <person name="Rusch D."/>
            <person name="Podicherti R."/>
            <person name="Tsui H.-C.T."/>
            <person name="Winkler M.E."/>
        </authorList>
    </citation>
    <scope>NUCLEOTIDE SEQUENCE</scope>
</reference>
<dbReference type="EMBL" id="UINC01194925">
    <property type="protein sequence ID" value="SVE11254.1"/>
    <property type="molecule type" value="Genomic_DNA"/>
</dbReference>
<name>A0A383AUA3_9ZZZZ</name>
<dbReference type="AlphaFoldDB" id="A0A383AUA3"/>
<protein>
    <submittedName>
        <fullName evidence="1">Uncharacterized protein</fullName>
    </submittedName>
</protein>
<feature type="non-terminal residue" evidence="1">
    <location>
        <position position="187"/>
    </location>
</feature>
<proteinExistence type="predicted"/>
<evidence type="ECO:0000313" key="1">
    <source>
        <dbReference type="EMBL" id="SVE11254.1"/>
    </source>
</evidence>
<organism evidence="1">
    <name type="scientific">marine metagenome</name>
    <dbReference type="NCBI Taxonomy" id="408172"/>
    <lineage>
        <taxon>unclassified sequences</taxon>
        <taxon>metagenomes</taxon>
        <taxon>ecological metagenomes</taxon>
    </lineage>
</organism>
<gene>
    <name evidence="1" type="ORF">METZ01_LOCUS464108</name>
</gene>